<sequence>MMLLNTFLGRYYTSHILSNKRCSLRRDIDDGNGNSTLSILIDVLLGESLSCISFSIINLKSEFMCASYHNKMKSEISYYYYRMKTPDSGL</sequence>
<reference evidence="1 2" key="1">
    <citation type="submission" date="2021-08" db="EMBL/GenBank/DDBJ databases">
        <title>WGS assembly of Ceratopteris richardii.</title>
        <authorList>
            <person name="Marchant D.B."/>
            <person name="Chen G."/>
            <person name="Jenkins J."/>
            <person name="Shu S."/>
            <person name="Leebens-Mack J."/>
            <person name="Grimwood J."/>
            <person name="Schmutz J."/>
            <person name="Soltis P."/>
            <person name="Soltis D."/>
            <person name="Chen Z.-H."/>
        </authorList>
    </citation>
    <scope>NUCLEOTIDE SEQUENCE [LARGE SCALE GENOMIC DNA]</scope>
    <source>
        <strain evidence="1">Whitten #5841</strain>
        <tissue evidence="1">Leaf</tissue>
    </source>
</reference>
<dbReference type="EMBL" id="CM035428">
    <property type="protein sequence ID" value="KAH7302595.1"/>
    <property type="molecule type" value="Genomic_DNA"/>
</dbReference>
<dbReference type="AlphaFoldDB" id="A0A8T2S430"/>
<evidence type="ECO:0000313" key="2">
    <source>
        <dbReference type="Proteomes" id="UP000825935"/>
    </source>
</evidence>
<name>A0A8T2S430_CERRI</name>
<evidence type="ECO:0000313" key="1">
    <source>
        <dbReference type="EMBL" id="KAH7302595.1"/>
    </source>
</evidence>
<keyword evidence="2" id="KW-1185">Reference proteome</keyword>
<comment type="caution">
    <text evidence="1">The sequence shown here is derived from an EMBL/GenBank/DDBJ whole genome shotgun (WGS) entry which is preliminary data.</text>
</comment>
<proteinExistence type="predicted"/>
<gene>
    <name evidence="1" type="ORF">KP509_23G079000</name>
</gene>
<organism evidence="1 2">
    <name type="scientific">Ceratopteris richardii</name>
    <name type="common">Triangle waterfern</name>
    <dbReference type="NCBI Taxonomy" id="49495"/>
    <lineage>
        <taxon>Eukaryota</taxon>
        <taxon>Viridiplantae</taxon>
        <taxon>Streptophyta</taxon>
        <taxon>Embryophyta</taxon>
        <taxon>Tracheophyta</taxon>
        <taxon>Polypodiopsida</taxon>
        <taxon>Polypodiidae</taxon>
        <taxon>Polypodiales</taxon>
        <taxon>Pteridineae</taxon>
        <taxon>Pteridaceae</taxon>
        <taxon>Parkerioideae</taxon>
        <taxon>Ceratopteris</taxon>
    </lineage>
</organism>
<protein>
    <submittedName>
        <fullName evidence="1">Uncharacterized protein</fullName>
    </submittedName>
</protein>
<accession>A0A8T2S430</accession>
<dbReference type="Proteomes" id="UP000825935">
    <property type="component" value="Chromosome 23"/>
</dbReference>